<keyword evidence="3" id="KW-1185">Reference proteome</keyword>
<evidence type="ECO:0000313" key="3">
    <source>
        <dbReference type="Proteomes" id="UP000827549"/>
    </source>
</evidence>
<dbReference type="GeneID" id="87810482"/>
<gene>
    <name evidence="2" type="primary">COG2</name>
    <name evidence="2" type="ORF">LOC62_05G007309</name>
</gene>
<feature type="coiled-coil region" evidence="1">
    <location>
        <begin position="119"/>
        <end position="146"/>
    </location>
</feature>
<accession>A0AAF1BP18</accession>
<dbReference type="EMBL" id="CP086718">
    <property type="protein sequence ID" value="WOO83789.1"/>
    <property type="molecule type" value="Genomic_DNA"/>
</dbReference>
<dbReference type="RefSeq" id="XP_062629815.1">
    <property type="nucleotide sequence ID" value="XM_062773830.1"/>
</dbReference>
<sequence length="223" mass="24744">MCVTTALIQLTRLTLSSNYHPHPRPTMITIPPQIINQLPLSQGVLASLYAEYGGVPVPLGKGVLEEGLDLTDMLLESPVTGDELKAEAKAFQDDLLEHGDDWAKVRKNTGATNPLYKILIEMQKEIQTLRHDMKAVLDRLDAADEAKYNDARRLVGLPPVKYRHWSEHAASKVPGFSTPTSVERLSVEELCISLEDYLGEEVSEEVPRETLVRALKLAAGLEH</sequence>
<reference evidence="2" key="1">
    <citation type="submission" date="2023-10" db="EMBL/GenBank/DDBJ databases">
        <authorList>
            <person name="Noh H."/>
        </authorList>
    </citation>
    <scope>NUCLEOTIDE SEQUENCE</scope>
    <source>
        <strain evidence="2">DUCC4014</strain>
    </source>
</reference>
<evidence type="ECO:0000256" key="1">
    <source>
        <dbReference type="SAM" id="Coils"/>
    </source>
</evidence>
<protein>
    <submittedName>
        <fullName evidence="2">Uncharacterized protein</fullName>
    </submittedName>
</protein>
<proteinExistence type="predicted"/>
<organism evidence="2 3">
    <name type="scientific">Vanrija pseudolonga</name>
    <dbReference type="NCBI Taxonomy" id="143232"/>
    <lineage>
        <taxon>Eukaryota</taxon>
        <taxon>Fungi</taxon>
        <taxon>Dikarya</taxon>
        <taxon>Basidiomycota</taxon>
        <taxon>Agaricomycotina</taxon>
        <taxon>Tremellomycetes</taxon>
        <taxon>Trichosporonales</taxon>
        <taxon>Trichosporonaceae</taxon>
        <taxon>Vanrija</taxon>
    </lineage>
</organism>
<name>A0AAF1BP18_9TREE</name>
<dbReference type="AlphaFoldDB" id="A0AAF1BP18"/>
<evidence type="ECO:0000313" key="2">
    <source>
        <dbReference type="EMBL" id="WOO83789.1"/>
    </source>
</evidence>
<keyword evidence="1" id="KW-0175">Coiled coil</keyword>
<dbReference type="Proteomes" id="UP000827549">
    <property type="component" value="Chromosome 5"/>
</dbReference>